<evidence type="ECO:0000313" key="1">
    <source>
        <dbReference type="EMBL" id="KPJ01379.1"/>
    </source>
</evidence>
<organism evidence="1 2">
    <name type="scientific">Papilio xuthus</name>
    <name type="common">Asian swallowtail butterfly</name>
    <dbReference type="NCBI Taxonomy" id="66420"/>
    <lineage>
        <taxon>Eukaryota</taxon>
        <taxon>Metazoa</taxon>
        <taxon>Ecdysozoa</taxon>
        <taxon>Arthropoda</taxon>
        <taxon>Hexapoda</taxon>
        <taxon>Insecta</taxon>
        <taxon>Pterygota</taxon>
        <taxon>Neoptera</taxon>
        <taxon>Endopterygota</taxon>
        <taxon>Lepidoptera</taxon>
        <taxon>Glossata</taxon>
        <taxon>Ditrysia</taxon>
        <taxon>Papilionoidea</taxon>
        <taxon>Papilionidae</taxon>
        <taxon>Papilioninae</taxon>
        <taxon>Papilio</taxon>
    </lineage>
</organism>
<gene>
    <name evidence="1" type="ORF">RR46_03151</name>
</gene>
<sequence>MAGSGERRAHAAVRCHFRSNSVSFGQPRIRQLTGFECERDTNSVCARDRKGAIHRARTSAAIYFFQCSPPD</sequence>
<dbReference type="EMBL" id="KQ459337">
    <property type="protein sequence ID" value="KPJ01379.1"/>
    <property type="molecule type" value="Genomic_DNA"/>
</dbReference>
<dbReference type="AlphaFoldDB" id="A0A194Q7L3"/>
<protein>
    <submittedName>
        <fullName evidence="1">Uncharacterized protein</fullName>
    </submittedName>
</protein>
<dbReference type="Proteomes" id="UP000053268">
    <property type="component" value="Unassembled WGS sequence"/>
</dbReference>
<keyword evidence="2" id="KW-1185">Reference proteome</keyword>
<evidence type="ECO:0000313" key="2">
    <source>
        <dbReference type="Proteomes" id="UP000053268"/>
    </source>
</evidence>
<proteinExistence type="predicted"/>
<accession>A0A194Q7L3</accession>
<reference evidence="1 2" key="1">
    <citation type="journal article" date="2015" name="Nat. Commun.">
        <title>Outbred genome sequencing and CRISPR/Cas9 gene editing in butterflies.</title>
        <authorList>
            <person name="Li X."/>
            <person name="Fan D."/>
            <person name="Zhang W."/>
            <person name="Liu G."/>
            <person name="Zhang L."/>
            <person name="Zhao L."/>
            <person name="Fang X."/>
            <person name="Chen L."/>
            <person name="Dong Y."/>
            <person name="Chen Y."/>
            <person name="Ding Y."/>
            <person name="Zhao R."/>
            <person name="Feng M."/>
            <person name="Zhu Y."/>
            <person name="Feng Y."/>
            <person name="Jiang X."/>
            <person name="Zhu D."/>
            <person name="Xiang H."/>
            <person name="Feng X."/>
            <person name="Li S."/>
            <person name="Wang J."/>
            <person name="Zhang G."/>
            <person name="Kronforst M.R."/>
            <person name="Wang W."/>
        </authorList>
    </citation>
    <scope>NUCLEOTIDE SEQUENCE [LARGE SCALE GENOMIC DNA]</scope>
    <source>
        <strain evidence="1">Ya'a_city_454_Px</strain>
        <tissue evidence="1">Whole body</tissue>
    </source>
</reference>
<name>A0A194Q7L3_PAPXU</name>